<keyword evidence="14" id="KW-0325">Glycoprotein</keyword>
<dbReference type="SMART" id="SM00108">
    <property type="entry name" value="B_lectin"/>
    <property type="match status" value="1"/>
</dbReference>
<evidence type="ECO:0000313" key="22">
    <source>
        <dbReference type="EMBL" id="PNT13193.1"/>
    </source>
</evidence>
<feature type="domain" description="Apple" evidence="21">
    <location>
        <begin position="342"/>
        <end position="423"/>
    </location>
</feature>
<evidence type="ECO:0000256" key="4">
    <source>
        <dbReference type="ARBA" id="ARBA00022679"/>
    </source>
</evidence>
<dbReference type="Pfam" id="PF00954">
    <property type="entry name" value="S_locus_glycop"/>
    <property type="match status" value="1"/>
</dbReference>
<dbReference type="SMART" id="SM00220">
    <property type="entry name" value="S_TKc"/>
    <property type="match status" value="1"/>
</dbReference>
<dbReference type="EMBL" id="CM009300">
    <property type="protein sequence ID" value="PNT13193.1"/>
    <property type="molecule type" value="Genomic_DNA"/>
</dbReference>
<comment type="catalytic activity">
    <reaction evidence="15 17">
        <text>L-threonyl-[protein] + ATP = O-phospho-L-threonyl-[protein] + ADP + H(+)</text>
        <dbReference type="Rhea" id="RHEA:46608"/>
        <dbReference type="Rhea" id="RHEA-COMP:11060"/>
        <dbReference type="Rhea" id="RHEA-COMP:11605"/>
        <dbReference type="ChEBI" id="CHEBI:15378"/>
        <dbReference type="ChEBI" id="CHEBI:30013"/>
        <dbReference type="ChEBI" id="CHEBI:30616"/>
        <dbReference type="ChEBI" id="CHEBI:61977"/>
        <dbReference type="ChEBI" id="CHEBI:456216"/>
        <dbReference type="EC" id="2.7.11.1"/>
    </reaction>
</comment>
<dbReference type="CDD" id="cd00028">
    <property type="entry name" value="B_lectin"/>
    <property type="match status" value="1"/>
</dbReference>
<dbReference type="PROSITE" id="PS50011">
    <property type="entry name" value="PROTEIN_KINASE_DOM"/>
    <property type="match status" value="1"/>
</dbReference>
<dbReference type="PIRSF" id="PIRSF000641">
    <property type="entry name" value="SRK"/>
    <property type="match status" value="1"/>
</dbReference>
<keyword evidence="12" id="KW-1015">Disulfide bond</keyword>
<dbReference type="Pfam" id="PF11883">
    <property type="entry name" value="DUF3403"/>
    <property type="match status" value="1"/>
</dbReference>
<evidence type="ECO:0000256" key="14">
    <source>
        <dbReference type="ARBA" id="ARBA00023180"/>
    </source>
</evidence>
<dbReference type="Gene3D" id="3.30.200.20">
    <property type="entry name" value="Phosphorylase Kinase, domain 1"/>
    <property type="match status" value="1"/>
</dbReference>
<dbReference type="CDD" id="cd01098">
    <property type="entry name" value="PAN_AP_plant"/>
    <property type="match status" value="1"/>
</dbReference>
<dbReference type="FunFam" id="2.90.10.10:FF:000001">
    <property type="entry name" value="G-type lectin S-receptor-like serine/threonine-protein kinase"/>
    <property type="match status" value="1"/>
</dbReference>
<keyword evidence="5" id="KW-0812">Transmembrane</keyword>
<evidence type="ECO:0000259" key="21">
    <source>
        <dbReference type="PROSITE" id="PS50948"/>
    </source>
</evidence>
<dbReference type="FunFam" id="1.10.510.10:FF:001023">
    <property type="entry name" value="Os07g0541700 protein"/>
    <property type="match status" value="1"/>
</dbReference>
<evidence type="ECO:0000256" key="6">
    <source>
        <dbReference type="ARBA" id="ARBA00022729"/>
    </source>
</evidence>
<dbReference type="GO" id="GO:0005886">
    <property type="term" value="C:plasma membrane"/>
    <property type="evidence" value="ECO:0000318"/>
    <property type="project" value="GO_Central"/>
</dbReference>
<evidence type="ECO:0000256" key="3">
    <source>
        <dbReference type="ARBA" id="ARBA00022553"/>
    </source>
</evidence>
<evidence type="ECO:0000256" key="2">
    <source>
        <dbReference type="ARBA" id="ARBA00022527"/>
    </source>
</evidence>
<evidence type="ECO:0000256" key="8">
    <source>
        <dbReference type="ARBA" id="ARBA00022777"/>
    </source>
</evidence>
<evidence type="ECO:0000256" key="15">
    <source>
        <dbReference type="ARBA" id="ARBA00047899"/>
    </source>
</evidence>
<dbReference type="PANTHER" id="PTHR32444">
    <property type="entry name" value="BULB-TYPE LECTIN DOMAIN-CONTAINING PROTEIN"/>
    <property type="match status" value="1"/>
</dbReference>
<reference evidence="22 23" key="1">
    <citation type="journal article" date="2006" name="Science">
        <title>The genome of black cottonwood, Populus trichocarpa (Torr. &amp; Gray).</title>
        <authorList>
            <person name="Tuskan G.A."/>
            <person name="Difazio S."/>
            <person name="Jansson S."/>
            <person name="Bohlmann J."/>
            <person name="Grigoriev I."/>
            <person name="Hellsten U."/>
            <person name="Putnam N."/>
            <person name="Ralph S."/>
            <person name="Rombauts S."/>
            <person name="Salamov A."/>
            <person name="Schein J."/>
            <person name="Sterck L."/>
            <person name="Aerts A."/>
            <person name="Bhalerao R.R."/>
            <person name="Bhalerao R.P."/>
            <person name="Blaudez D."/>
            <person name="Boerjan W."/>
            <person name="Brun A."/>
            <person name="Brunner A."/>
            <person name="Busov V."/>
            <person name="Campbell M."/>
            <person name="Carlson J."/>
            <person name="Chalot M."/>
            <person name="Chapman J."/>
            <person name="Chen G.L."/>
            <person name="Cooper D."/>
            <person name="Coutinho P.M."/>
            <person name="Couturier J."/>
            <person name="Covert S."/>
            <person name="Cronk Q."/>
            <person name="Cunningham R."/>
            <person name="Davis J."/>
            <person name="Degroeve S."/>
            <person name="Dejardin A."/>
            <person name="Depamphilis C."/>
            <person name="Detter J."/>
            <person name="Dirks B."/>
            <person name="Dubchak I."/>
            <person name="Duplessis S."/>
            <person name="Ehlting J."/>
            <person name="Ellis B."/>
            <person name="Gendler K."/>
            <person name="Goodstein D."/>
            <person name="Gribskov M."/>
            <person name="Grimwood J."/>
            <person name="Groover A."/>
            <person name="Gunter L."/>
            <person name="Hamberger B."/>
            <person name="Heinze B."/>
            <person name="Helariutta Y."/>
            <person name="Henrissat B."/>
            <person name="Holligan D."/>
            <person name="Holt R."/>
            <person name="Huang W."/>
            <person name="Islam-Faridi N."/>
            <person name="Jones S."/>
            <person name="Jones-Rhoades M."/>
            <person name="Jorgensen R."/>
            <person name="Joshi C."/>
            <person name="Kangasjarvi J."/>
            <person name="Karlsson J."/>
            <person name="Kelleher C."/>
            <person name="Kirkpatrick R."/>
            <person name="Kirst M."/>
            <person name="Kohler A."/>
            <person name="Kalluri U."/>
            <person name="Larimer F."/>
            <person name="Leebens-Mack J."/>
            <person name="Leple J.C."/>
            <person name="Locascio P."/>
            <person name="Lou Y."/>
            <person name="Lucas S."/>
            <person name="Martin F."/>
            <person name="Montanini B."/>
            <person name="Napoli C."/>
            <person name="Nelson D.R."/>
            <person name="Nelson C."/>
            <person name="Nieminen K."/>
            <person name="Nilsson O."/>
            <person name="Pereda V."/>
            <person name="Peter G."/>
            <person name="Philippe R."/>
            <person name="Pilate G."/>
            <person name="Poliakov A."/>
            <person name="Razumovskaya J."/>
            <person name="Richardson P."/>
            <person name="Rinaldi C."/>
            <person name="Ritland K."/>
            <person name="Rouze P."/>
            <person name="Ryaboy D."/>
            <person name="Schmutz J."/>
            <person name="Schrader J."/>
            <person name="Segerman B."/>
            <person name="Shin H."/>
            <person name="Siddiqui A."/>
            <person name="Sterky F."/>
            <person name="Terry A."/>
            <person name="Tsai C.J."/>
            <person name="Uberbacher E."/>
            <person name="Unneberg P."/>
            <person name="Vahala J."/>
            <person name="Wall K."/>
            <person name="Wessler S."/>
            <person name="Yang G."/>
            <person name="Yin T."/>
            <person name="Douglas C."/>
            <person name="Marra M."/>
            <person name="Sandberg G."/>
            <person name="Van de Peer Y."/>
            <person name="Rokhsar D."/>
        </authorList>
    </citation>
    <scope>NUCLEOTIDE SEQUENCE [LARGE SCALE GENOMIC DNA]</scope>
    <source>
        <strain evidence="23">cv. Nisqually</strain>
    </source>
</reference>
<dbReference type="PROSITE" id="PS50927">
    <property type="entry name" value="BULB_LECTIN"/>
    <property type="match status" value="1"/>
</dbReference>
<evidence type="ECO:0000256" key="12">
    <source>
        <dbReference type="ARBA" id="ARBA00023157"/>
    </source>
</evidence>
<dbReference type="PROSITE" id="PS50948">
    <property type="entry name" value="PAN"/>
    <property type="match status" value="1"/>
</dbReference>
<keyword evidence="7 17" id="KW-0547">Nucleotide-binding</keyword>
<dbReference type="AlphaFoldDB" id="A0A2K1YJJ1"/>
<dbReference type="InterPro" id="IPR000858">
    <property type="entry name" value="S_locus_glycoprot_dom"/>
</dbReference>
<evidence type="ECO:0000256" key="5">
    <source>
        <dbReference type="ARBA" id="ARBA00022692"/>
    </source>
</evidence>
<evidence type="ECO:0000313" key="23">
    <source>
        <dbReference type="Proteomes" id="UP000006729"/>
    </source>
</evidence>
<gene>
    <name evidence="22" type="ORF">POPTR_011G129300</name>
</gene>
<dbReference type="GO" id="GO:0004674">
    <property type="term" value="F:protein serine/threonine kinase activity"/>
    <property type="evidence" value="ECO:0000318"/>
    <property type="project" value="GO_Central"/>
</dbReference>
<keyword evidence="11" id="KW-0472">Membrane</keyword>
<dbReference type="InterPro" id="IPR001245">
    <property type="entry name" value="Ser-Thr/Tyr_kinase_cat_dom"/>
</dbReference>
<keyword evidence="10" id="KW-1133">Transmembrane helix</keyword>
<dbReference type="SUPFAM" id="SSF51110">
    <property type="entry name" value="alpha-D-mannose-specific plant lectins"/>
    <property type="match status" value="1"/>
</dbReference>
<keyword evidence="3" id="KW-0597">Phosphoprotein</keyword>
<accession>A0A2K1YJJ1</accession>
<evidence type="ECO:0000256" key="1">
    <source>
        <dbReference type="ARBA" id="ARBA00004479"/>
    </source>
</evidence>
<dbReference type="Proteomes" id="UP000006729">
    <property type="component" value="Chromosome 11"/>
</dbReference>
<evidence type="ECO:0000256" key="7">
    <source>
        <dbReference type="ARBA" id="ARBA00022741"/>
    </source>
</evidence>
<evidence type="ECO:0000256" key="13">
    <source>
        <dbReference type="ARBA" id="ARBA00023170"/>
    </source>
</evidence>
<dbReference type="GO" id="GO:0005524">
    <property type="term" value="F:ATP binding"/>
    <property type="evidence" value="ECO:0007669"/>
    <property type="project" value="UniProtKB-KW"/>
</dbReference>
<dbReference type="InterPro" id="IPR008271">
    <property type="entry name" value="Ser/Thr_kinase_AS"/>
</dbReference>
<keyword evidence="6 18" id="KW-0732">Signal</keyword>
<evidence type="ECO:0000256" key="10">
    <source>
        <dbReference type="ARBA" id="ARBA00022989"/>
    </source>
</evidence>
<comment type="catalytic activity">
    <reaction evidence="16 17">
        <text>L-seryl-[protein] + ATP = O-phospho-L-seryl-[protein] + ADP + H(+)</text>
        <dbReference type="Rhea" id="RHEA:17989"/>
        <dbReference type="Rhea" id="RHEA-COMP:9863"/>
        <dbReference type="Rhea" id="RHEA-COMP:11604"/>
        <dbReference type="ChEBI" id="CHEBI:15378"/>
        <dbReference type="ChEBI" id="CHEBI:29999"/>
        <dbReference type="ChEBI" id="CHEBI:30616"/>
        <dbReference type="ChEBI" id="CHEBI:83421"/>
        <dbReference type="ChEBI" id="CHEBI:456216"/>
        <dbReference type="EC" id="2.7.11.1"/>
    </reaction>
</comment>
<dbReference type="SUPFAM" id="SSF56112">
    <property type="entry name" value="Protein kinase-like (PK-like)"/>
    <property type="match status" value="1"/>
</dbReference>
<dbReference type="GO" id="GO:0006955">
    <property type="term" value="P:immune response"/>
    <property type="evidence" value="ECO:0000318"/>
    <property type="project" value="GO_Central"/>
</dbReference>
<dbReference type="InterPro" id="IPR003609">
    <property type="entry name" value="Pan_app"/>
</dbReference>
<evidence type="ECO:0000259" key="19">
    <source>
        <dbReference type="PROSITE" id="PS50011"/>
    </source>
</evidence>
<dbReference type="PANTHER" id="PTHR32444:SF234">
    <property type="entry name" value="RECEPTOR-LIKE SERINE_THREONINE-PROTEIN KINASE"/>
    <property type="match status" value="1"/>
</dbReference>
<evidence type="ECO:0000259" key="20">
    <source>
        <dbReference type="PROSITE" id="PS50927"/>
    </source>
</evidence>
<feature type="signal peptide" evidence="18">
    <location>
        <begin position="1"/>
        <end position="24"/>
    </location>
</feature>
<keyword evidence="9 17" id="KW-0067">ATP-binding</keyword>
<dbReference type="SMART" id="SM00473">
    <property type="entry name" value="PAN_AP"/>
    <property type="match status" value="1"/>
</dbReference>
<feature type="domain" description="Protein kinase" evidence="19">
    <location>
        <begin position="469"/>
        <end position="729"/>
    </location>
</feature>
<comment type="similarity">
    <text evidence="17">Belongs to the protein kinase superfamily. Ser/Thr protein kinase family.</text>
</comment>
<dbReference type="Pfam" id="PF01453">
    <property type="entry name" value="B_lectin"/>
    <property type="match status" value="1"/>
</dbReference>
<evidence type="ECO:0000256" key="11">
    <source>
        <dbReference type="ARBA" id="ARBA00023136"/>
    </source>
</evidence>
<keyword evidence="23" id="KW-1185">Reference proteome</keyword>
<dbReference type="Gene3D" id="2.90.10.10">
    <property type="entry name" value="Bulb-type lectin domain"/>
    <property type="match status" value="1"/>
</dbReference>
<keyword evidence="13" id="KW-0675">Receptor</keyword>
<dbReference type="GO" id="GO:0106310">
    <property type="term" value="F:protein serine kinase activity"/>
    <property type="evidence" value="ECO:0007669"/>
    <property type="project" value="RHEA"/>
</dbReference>
<evidence type="ECO:0000256" key="17">
    <source>
        <dbReference type="PIRNR" id="PIRNR000641"/>
    </source>
</evidence>
<evidence type="ECO:0000256" key="16">
    <source>
        <dbReference type="ARBA" id="ARBA00048679"/>
    </source>
</evidence>
<dbReference type="Gene3D" id="3.50.4.10">
    <property type="entry name" value="Hepatocyte Growth Factor"/>
    <property type="match status" value="1"/>
</dbReference>
<dbReference type="InterPro" id="IPR000719">
    <property type="entry name" value="Prot_kinase_dom"/>
</dbReference>
<keyword evidence="4 17" id="KW-0808">Transferase</keyword>
<dbReference type="Pfam" id="PF07714">
    <property type="entry name" value="PK_Tyr_Ser-Thr"/>
    <property type="match status" value="1"/>
</dbReference>
<feature type="chain" id="PRO_5014433849" description="Receptor-like serine/threonine-protein kinase" evidence="18">
    <location>
        <begin position="25"/>
        <end position="761"/>
    </location>
</feature>
<keyword evidence="8 17" id="KW-0418">Kinase</keyword>
<dbReference type="InterPro" id="IPR036426">
    <property type="entry name" value="Bulb-type_lectin_dom_sf"/>
</dbReference>
<keyword evidence="2 17" id="KW-0723">Serine/threonine-protein kinase</keyword>
<protein>
    <recommendedName>
        <fullName evidence="17">Receptor-like serine/threonine-protein kinase</fullName>
        <ecNumber evidence="17">2.7.11.1</ecNumber>
    </recommendedName>
</protein>
<dbReference type="InterPro" id="IPR024171">
    <property type="entry name" value="SRK-like_kinase"/>
</dbReference>
<sequence>MDMILAFVFIITKLLLFLFKFSTALDSISPSEFMIDGKTLVSEKGTFELGFFSPGISKKSYLGIWYKNIPVRTIVWVANRRNPINDSSGLLKVDNCSDIVLLSNNTNTVVWSSNSTKKASSPILQLLDSGNLVLRDKNDGRSGLLWQSFDYPCDTMLPGMKIGWDLRAGFDWRLSSWKSSDDPSPGDFTMGIERESNPEVVAWKGSKKHYRSGPWNGVGFSGSTEVKPNPVFYFTFVSNNIEVYYIFNLKSESTVITRLVLNHTTSDRQCYTWNEETQTWVLQVSVPRDHCDNYGLCGANANCIFNAIPVCQCLEKFKPKSPEEWNKMDWSQGCVRNKELDCQKGDGFIKFDGLKLPDATHSWVNKDMNLKECKAKCLGNCSCMAYSNLDIRGGGSGCANWFGDLMDIRLVPGGGQELYIRMHASEIENTSSERTENDWKNDTNNGGQKEDMELPLFAFSAIADATNNFSVNNKLGEGGFGPVYRGKLEDGLEIAVKRLSRCSGQGFSEFKNEVILINKLQHRNLVKLLGCCSQREEKMLIYEYMPNRSLDFFIFDETKGRLLDWSRRFNIISGIARGLLYLHQDSRLRIIHRDLKASNVLLDDHIVVHTGPKANTNKTQTSRFTWFPTSRVVGTYGYMAPEYATDGLFSVKSDVFSFGTWRLWNEGKASELIDALRDESCNPSEALIRCVHISLLCVQQHPDDRPSMASVVRMLGGESALPKPKEPAFLNDGGPLESSSCSNKVGLSSTNEITVSVLEPR</sequence>
<dbReference type="Gene3D" id="1.10.510.10">
    <property type="entry name" value="Transferase(Phosphotransferase) domain 1"/>
    <property type="match status" value="1"/>
</dbReference>
<dbReference type="InterPro" id="IPR011009">
    <property type="entry name" value="Kinase-like_dom_sf"/>
</dbReference>
<dbReference type="FunFam" id="3.30.200.20:FF:000195">
    <property type="entry name" value="G-type lectin S-receptor-like serine/threonine-protein kinase"/>
    <property type="match status" value="1"/>
</dbReference>
<dbReference type="PROSITE" id="PS00108">
    <property type="entry name" value="PROTEIN_KINASE_ST"/>
    <property type="match status" value="1"/>
</dbReference>
<dbReference type="Pfam" id="PF08276">
    <property type="entry name" value="PAN_2"/>
    <property type="match status" value="1"/>
</dbReference>
<organism evidence="22 23">
    <name type="scientific">Populus trichocarpa</name>
    <name type="common">Western balsam poplar</name>
    <name type="synonym">Populus balsamifera subsp. trichocarpa</name>
    <dbReference type="NCBI Taxonomy" id="3694"/>
    <lineage>
        <taxon>Eukaryota</taxon>
        <taxon>Viridiplantae</taxon>
        <taxon>Streptophyta</taxon>
        <taxon>Embryophyta</taxon>
        <taxon>Tracheophyta</taxon>
        <taxon>Spermatophyta</taxon>
        <taxon>Magnoliopsida</taxon>
        <taxon>eudicotyledons</taxon>
        <taxon>Gunneridae</taxon>
        <taxon>Pentapetalae</taxon>
        <taxon>rosids</taxon>
        <taxon>fabids</taxon>
        <taxon>Malpighiales</taxon>
        <taxon>Salicaceae</taxon>
        <taxon>Saliceae</taxon>
        <taxon>Populus</taxon>
    </lineage>
</organism>
<evidence type="ECO:0000256" key="18">
    <source>
        <dbReference type="SAM" id="SignalP"/>
    </source>
</evidence>
<dbReference type="InParanoid" id="A0A2K1YJJ1"/>
<dbReference type="GO" id="GO:0007165">
    <property type="term" value="P:signal transduction"/>
    <property type="evidence" value="ECO:0000318"/>
    <property type="project" value="GO_Central"/>
</dbReference>
<feature type="domain" description="Bulb-type lectin" evidence="20">
    <location>
        <begin position="25"/>
        <end position="147"/>
    </location>
</feature>
<proteinExistence type="inferred from homology"/>
<dbReference type="InterPro" id="IPR021820">
    <property type="entry name" value="S-locus_recpt_kinase_C"/>
</dbReference>
<name>A0A2K1YJJ1_POPTR</name>
<dbReference type="FunFam" id="3.50.4.10:FF:000002">
    <property type="entry name" value="G-type lectin S-receptor-like serine/threonine-protein kinase"/>
    <property type="match status" value="1"/>
</dbReference>
<evidence type="ECO:0000256" key="9">
    <source>
        <dbReference type="ARBA" id="ARBA00022840"/>
    </source>
</evidence>
<comment type="subcellular location">
    <subcellularLocation>
        <location evidence="1">Membrane</location>
        <topology evidence="1">Single-pass type I membrane protein</topology>
    </subcellularLocation>
</comment>
<dbReference type="GO" id="GO:0048544">
    <property type="term" value="P:recognition of pollen"/>
    <property type="evidence" value="ECO:0007669"/>
    <property type="project" value="InterPro"/>
</dbReference>
<dbReference type="InterPro" id="IPR001480">
    <property type="entry name" value="Bulb-type_lectin_dom"/>
</dbReference>
<dbReference type="EC" id="2.7.11.1" evidence="17"/>